<dbReference type="PANTHER" id="PTHR24015:SF388">
    <property type="entry name" value="OS02G0680500 PROTEIN"/>
    <property type="match status" value="1"/>
</dbReference>
<feature type="repeat" description="PPR" evidence="2">
    <location>
        <begin position="488"/>
        <end position="522"/>
    </location>
</feature>
<dbReference type="FunFam" id="1.25.40.10:FF:000396">
    <property type="entry name" value="Pentatricopeptide repeat-containing protein At2g36730"/>
    <property type="match status" value="1"/>
</dbReference>
<gene>
    <name evidence="3" type="ORF">ILEXP_LOCUS9564</name>
</gene>
<feature type="repeat" description="PPR" evidence="2">
    <location>
        <begin position="210"/>
        <end position="244"/>
    </location>
</feature>
<dbReference type="Pfam" id="PF13041">
    <property type="entry name" value="PPR_2"/>
    <property type="match status" value="3"/>
</dbReference>
<feature type="repeat" description="PPR" evidence="2">
    <location>
        <begin position="457"/>
        <end position="487"/>
    </location>
</feature>
<dbReference type="FunFam" id="1.25.40.10:FF:000227">
    <property type="entry name" value="Pentatricopeptide repeat-containing protein At3g13880"/>
    <property type="match status" value="1"/>
</dbReference>
<feature type="repeat" description="PPR" evidence="2">
    <location>
        <begin position="79"/>
        <end position="113"/>
    </location>
</feature>
<reference evidence="3 4" key="1">
    <citation type="submission" date="2024-02" db="EMBL/GenBank/DDBJ databases">
        <authorList>
            <person name="Vignale AGUSTIN F."/>
            <person name="Sosa J E."/>
            <person name="Modenutti C."/>
        </authorList>
    </citation>
    <scope>NUCLEOTIDE SEQUENCE [LARGE SCALE GENOMIC DNA]</scope>
</reference>
<evidence type="ECO:0000313" key="3">
    <source>
        <dbReference type="EMBL" id="CAK9141940.1"/>
    </source>
</evidence>
<dbReference type="PROSITE" id="PS51375">
    <property type="entry name" value="PPR"/>
    <property type="match status" value="5"/>
</dbReference>
<dbReference type="Pfam" id="PF01535">
    <property type="entry name" value="PPR"/>
    <property type="match status" value="4"/>
</dbReference>
<sequence>MHSFQLQPFRLPLVFDNENPLRRTSLVEPKQKLTPLTLLPSQDVYTDAVTSLRICTQRKSLKLGYCIHAKILKLGIHGHVFVGNSLLDMYTKCGQIEDAAKLFEYMPNRTVVSWTSMMSGYHCNGLVDKAISLFLEMLEILQPNEYTLAVLLQACATKGYSIFVQTIHCYAIKYGFIADNFLQNSLIDAYAKSGMLAAAEKLLEKLSCRDVVSWTTVISGCVYNGMVERALILFSRMQQDGVMPNEVTILSILQACSEINNWQIFRWIHGIIIKAEWYRNALVMNSLVEMYSTNGYFEEGIKVYCGFCFTGEGAYVGPETIATLLQGCAHSCCLNLGEEIHGYLIKHGFLPSTVVENSLIHMYGENDRVDYAYQVFTGMSNKDLISWNTMITCLVKNEKLAEALSLLRMIHATGARDNVFPDFITMLMSIQVCSKLSSLLMGEIIHGYITRIGMLQYIFVQNSLIDMYAKSGRINFAAKIFEEMEERDLGSWNSMIAAYGINGNGSSALRIFAELKKSGIYEPNGITFTNVLCACAHAGLVHEGLEIFNCMGKVYGVEPNMEHFACVVDLLGRSGRLEEAQNFIETMPVMPGRDVWGTMLGACTLLGDIEVAKRAAKELSVFEPKSKVWRVALSNVCASAGRWEDAAKLRAEIRVSEELVDEGGWSSVEVRGDMVRFMVGETKHPESKLIYEVVEGIHEQIRDANMVGVTE</sequence>
<dbReference type="AlphaFoldDB" id="A0ABC8RB76"/>
<keyword evidence="1" id="KW-0677">Repeat</keyword>
<evidence type="ECO:0000256" key="1">
    <source>
        <dbReference type="ARBA" id="ARBA00022737"/>
    </source>
</evidence>
<feature type="repeat" description="PPR" evidence="2">
    <location>
        <begin position="383"/>
        <end position="417"/>
    </location>
</feature>
<name>A0ABC8RB76_9AQUA</name>
<dbReference type="InterPro" id="IPR002885">
    <property type="entry name" value="PPR_rpt"/>
</dbReference>
<evidence type="ECO:0000313" key="4">
    <source>
        <dbReference type="Proteomes" id="UP001642360"/>
    </source>
</evidence>
<dbReference type="Proteomes" id="UP001642360">
    <property type="component" value="Unassembled WGS sequence"/>
</dbReference>
<evidence type="ECO:0000256" key="2">
    <source>
        <dbReference type="PROSITE-ProRule" id="PRU00708"/>
    </source>
</evidence>
<accession>A0ABC8RB76</accession>
<dbReference type="FunFam" id="1.25.40.10:FF:000090">
    <property type="entry name" value="Pentatricopeptide repeat-containing protein, chloroplastic"/>
    <property type="match status" value="1"/>
</dbReference>
<organism evidence="3 4">
    <name type="scientific">Ilex paraguariensis</name>
    <name type="common">yerba mate</name>
    <dbReference type="NCBI Taxonomy" id="185542"/>
    <lineage>
        <taxon>Eukaryota</taxon>
        <taxon>Viridiplantae</taxon>
        <taxon>Streptophyta</taxon>
        <taxon>Embryophyta</taxon>
        <taxon>Tracheophyta</taxon>
        <taxon>Spermatophyta</taxon>
        <taxon>Magnoliopsida</taxon>
        <taxon>eudicotyledons</taxon>
        <taxon>Gunneridae</taxon>
        <taxon>Pentapetalae</taxon>
        <taxon>asterids</taxon>
        <taxon>campanulids</taxon>
        <taxon>Aquifoliales</taxon>
        <taxon>Aquifoliaceae</taxon>
        <taxon>Ilex</taxon>
    </lineage>
</organism>
<dbReference type="NCBIfam" id="TIGR00756">
    <property type="entry name" value="PPR"/>
    <property type="match status" value="6"/>
</dbReference>
<dbReference type="InterPro" id="IPR011990">
    <property type="entry name" value="TPR-like_helical_dom_sf"/>
</dbReference>
<dbReference type="InterPro" id="IPR046960">
    <property type="entry name" value="PPR_At4g14850-like_plant"/>
</dbReference>
<protein>
    <recommendedName>
        <fullName evidence="5">Pentatricopeptide repeat-containing protein</fullName>
    </recommendedName>
</protein>
<comment type="caution">
    <text evidence="3">The sequence shown here is derived from an EMBL/GenBank/DDBJ whole genome shotgun (WGS) entry which is preliminary data.</text>
</comment>
<proteinExistence type="predicted"/>
<evidence type="ECO:0008006" key="5">
    <source>
        <dbReference type="Google" id="ProtNLM"/>
    </source>
</evidence>
<dbReference type="Gene3D" id="1.25.40.10">
    <property type="entry name" value="Tetratricopeptide repeat domain"/>
    <property type="match status" value="4"/>
</dbReference>
<dbReference type="PANTHER" id="PTHR24015">
    <property type="entry name" value="OS07G0578800 PROTEIN-RELATED"/>
    <property type="match status" value="1"/>
</dbReference>
<dbReference type="EMBL" id="CAUOFW020001181">
    <property type="protein sequence ID" value="CAK9141940.1"/>
    <property type="molecule type" value="Genomic_DNA"/>
</dbReference>
<keyword evidence="4" id="KW-1185">Reference proteome</keyword>